<dbReference type="CDD" id="cd00082">
    <property type="entry name" value="HisKA"/>
    <property type="match status" value="1"/>
</dbReference>
<organism evidence="11 12">
    <name type="scientific">Thermoleptolyngbya sichuanensis A183</name>
    <dbReference type="NCBI Taxonomy" id="2737172"/>
    <lineage>
        <taxon>Bacteria</taxon>
        <taxon>Bacillati</taxon>
        <taxon>Cyanobacteriota</taxon>
        <taxon>Cyanophyceae</taxon>
        <taxon>Oculatellales</taxon>
        <taxon>Oculatellaceae</taxon>
        <taxon>Thermoleptolyngbya</taxon>
        <taxon>Thermoleptolyngbya sichuanensis</taxon>
    </lineage>
</organism>
<dbReference type="Pfam" id="PF02518">
    <property type="entry name" value="HATPase_c"/>
    <property type="match status" value="1"/>
</dbReference>
<dbReference type="EC" id="2.7.13.3" evidence="2"/>
<keyword evidence="4" id="KW-0808">Transferase</keyword>
<keyword evidence="3" id="KW-0597">Phosphoprotein</keyword>
<feature type="domain" description="PAC" evidence="10">
    <location>
        <begin position="347"/>
        <end position="401"/>
    </location>
</feature>
<evidence type="ECO:0000313" key="11">
    <source>
        <dbReference type="EMBL" id="QKD82690.1"/>
    </source>
</evidence>
<evidence type="ECO:0000256" key="5">
    <source>
        <dbReference type="ARBA" id="ARBA00022777"/>
    </source>
</evidence>
<dbReference type="SMART" id="SM00388">
    <property type="entry name" value="HisKA"/>
    <property type="match status" value="1"/>
</dbReference>
<dbReference type="PANTHER" id="PTHR43304">
    <property type="entry name" value="PHYTOCHROME-LIKE PROTEIN CPH1"/>
    <property type="match status" value="1"/>
</dbReference>
<gene>
    <name evidence="11" type="ORF">HPC62_11310</name>
</gene>
<dbReference type="Gene3D" id="1.10.287.130">
    <property type="match status" value="1"/>
</dbReference>
<dbReference type="PROSITE" id="PS50112">
    <property type="entry name" value="PAS"/>
    <property type="match status" value="2"/>
</dbReference>
<dbReference type="CDD" id="cd00130">
    <property type="entry name" value="PAS"/>
    <property type="match status" value="2"/>
</dbReference>
<name>A0A6M8BEH7_9CYAN</name>
<dbReference type="InterPro" id="IPR003661">
    <property type="entry name" value="HisK_dim/P_dom"/>
</dbReference>
<keyword evidence="6" id="KW-0902">Two-component regulatory system</keyword>
<reference evidence="11 12" key="1">
    <citation type="submission" date="2020-05" db="EMBL/GenBank/DDBJ databases">
        <title>Complete genome sequence of of a novel Thermoleptolyngbya strain isolated from hot springs of Ganzi, Sichuan China.</title>
        <authorList>
            <person name="Tang J."/>
            <person name="Daroch M."/>
            <person name="Li L."/>
            <person name="Waleron K."/>
            <person name="Waleron M."/>
            <person name="Waleron M."/>
        </authorList>
    </citation>
    <scope>NUCLEOTIDE SEQUENCE [LARGE SCALE GENOMIC DNA]</scope>
    <source>
        <strain evidence="11 12">PKUAC-SCTA183</strain>
    </source>
</reference>
<dbReference type="InterPro" id="IPR003594">
    <property type="entry name" value="HATPase_dom"/>
</dbReference>
<dbReference type="Pfam" id="PF01590">
    <property type="entry name" value="GAF"/>
    <property type="match status" value="1"/>
</dbReference>
<dbReference type="SUPFAM" id="SSF55874">
    <property type="entry name" value="ATPase domain of HSP90 chaperone/DNA topoisomerase II/histidine kinase"/>
    <property type="match status" value="1"/>
</dbReference>
<dbReference type="NCBIfam" id="TIGR00229">
    <property type="entry name" value="sensory_box"/>
    <property type="match status" value="3"/>
</dbReference>
<dbReference type="PROSITE" id="PS50113">
    <property type="entry name" value="PAC"/>
    <property type="match status" value="2"/>
</dbReference>
<comment type="catalytic activity">
    <reaction evidence="1">
        <text>ATP + protein L-histidine = ADP + protein N-phospho-L-histidine.</text>
        <dbReference type="EC" id="2.7.13.3"/>
    </reaction>
</comment>
<dbReference type="PRINTS" id="PR00344">
    <property type="entry name" value="BCTRLSENSOR"/>
</dbReference>
<dbReference type="InterPro" id="IPR005467">
    <property type="entry name" value="His_kinase_dom"/>
</dbReference>
<keyword evidence="7" id="KW-0175">Coiled coil</keyword>
<dbReference type="Gene3D" id="2.10.70.100">
    <property type="match status" value="1"/>
</dbReference>
<dbReference type="Gene3D" id="3.30.450.20">
    <property type="entry name" value="PAS domain"/>
    <property type="match status" value="3"/>
</dbReference>
<dbReference type="Pfam" id="PF08448">
    <property type="entry name" value="PAS_4"/>
    <property type="match status" value="1"/>
</dbReference>
<dbReference type="Gene3D" id="3.30.450.40">
    <property type="match status" value="1"/>
</dbReference>
<dbReference type="InterPro" id="IPR000014">
    <property type="entry name" value="PAS"/>
</dbReference>
<dbReference type="Pfam" id="PF08447">
    <property type="entry name" value="PAS_3"/>
    <property type="match status" value="1"/>
</dbReference>
<dbReference type="InterPro" id="IPR000700">
    <property type="entry name" value="PAS-assoc_C"/>
</dbReference>
<keyword evidence="5" id="KW-0418">Kinase</keyword>
<dbReference type="InterPro" id="IPR036890">
    <property type="entry name" value="HATPase_C_sf"/>
</dbReference>
<dbReference type="PROSITE" id="PS50109">
    <property type="entry name" value="HIS_KIN"/>
    <property type="match status" value="1"/>
</dbReference>
<feature type="coiled-coil region" evidence="7">
    <location>
        <begin position="572"/>
        <end position="599"/>
    </location>
</feature>
<dbReference type="PANTHER" id="PTHR43304:SF1">
    <property type="entry name" value="PAC DOMAIN-CONTAINING PROTEIN"/>
    <property type="match status" value="1"/>
</dbReference>
<dbReference type="SMART" id="SM00387">
    <property type="entry name" value="HATPase_c"/>
    <property type="match status" value="1"/>
</dbReference>
<evidence type="ECO:0000259" key="9">
    <source>
        <dbReference type="PROSITE" id="PS50112"/>
    </source>
</evidence>
<feature type="domain" description="PAS" evidence="9">
    <location>
        <begin position="148"/>
        <end position="221"/>
    </location>
</feature>
<evidence type="ECO:0000256" key="1">
    <source>
        <dbReference type="ARBA" id="ARBA00000085"/>
    </source>
</evidence>
<evidence type="ECO:0000256" key="2">
    <source>
        <dbReference type="ARBA" id="ARBA00012438"/>
    </source>
</evidence>
<dbReference type="SUPFAM" id="SSF55785">
    <property type="entry name" value="PYP-like sensor domain (PAS domain)"/>
    <property type="match status" value="3"/>
</dbReference>
<dbReference type="EMBL" id="CP053661">
    <property type="protein sequence ID" value="QKD82690.1"/>
    <property type="molecule type" value="Genomic_DNA"/>
</dbReference>
<dbReference type="SMART" id="SM00091">
    <property type="entry name" value="PAS"/>
    <property type="match status" value="3"/>
</dbReference>
<dbReference type="SMART" id="SM00065">
    <property type="entry name" value="GAF"/>
    <property type="match status" value="1"/>
</dbReference>
<protein>
    <recommendedName>
        <fullName evidence="2">histidine kinase</fullName>
        <ecNumber evidence="2">2.7.13.3</ecNumber>
    </recommendedName>
</protein>
<dbReference type="InterPro" id="IPR013655">
    <property type="entry name" value="PAS_fold_3"/>
</dbReference>
<dbReference type="AlphaFoldDB" id="A0A6M8BEH7"/>
<accession>A0A6M8BEH7</accession>
<evidence type="ECO:0000256" key="7">
    <source>
        <dbReference type="SAM" id="Coils"/>
    </source>
</evidence>
<evidence type="ECO:0000256" key="4">
    <source>
        <dbReference type="ARBA" id="ARBA00022679"/>
    </source>
</evidence>
<evidence type="ECO:0000256" key="6">
    <source>
        <dbReference type="ARBA" id="ARBA00023012"/>
    </source>
</evidence>
<dbReference type="InterPro" id="IPR003018">
    <property type="entry name" value="GAF"/>
</dbReference>
<feature type="domain" description="PAS" evidence="9">
    <location>
        <begin position="277"/>
        <end position="347"/>
    </location>
</feature>
<dbReference type="SUPFAM" id="SSF55781">
    <property type="entry name" value="GAF domain-like"/>
    <property type="match status" value="1"/>
</dbReference>
<proteinExistence type="predicted"/>
<dbReference type="InterPro" id="IPR052162">
    <property type="entry name" value="Sensor_kinase/Photoreceptor"/>
</dbReference>
<evidence type="ECO:0000259" key="10">
    <source>
        <dbReference type="PROSITE" id="PS50113"/>
    </source>
</evidence>
<dbReference type="InterPro" id="IPR029016">
    <property type="entry name" value="GAF-like_dom_sf"/>
</dbReference>
<feature type="domain" description="Histidine kinase" evidence="8">
    <location>
        <begin position="608"/>
        <end position="866"/>
    </location>
</feature>
<dbReference type="Pfam" id="PF00512">
    <property type="entry name" value="HisKA"/>
    <property type="match status" value="1"/>
</dbReference>
<dbReference type="KEGG" id="theu:HPC62_11310"/>
<feature type="domain" description="PAC" evidence="10">
    <location>
        <begin position="224"/>
        <end position="276"/>
    </location>
</feature>
<dbReference type="InterPro" id="IPR001610">
    <property type="entry name" value="PAC"/>
</dbReference>
<dbReference type="SUPFAM" id="SSF47384">
    <property type="entry name" value="Homodimeric domain of signal transducing histidine kinase"/>
    <property type="match status" value="1"/>
</dbReference>
<dbReference type="Proteomes" id="UP000505210">
    <property type="component" value="Chromosome"/>
</dbReference>
<evidence type="ECO:0000313" key="12">
    <source>
        <dbReference type="Proteomes" id="UP000505210"/>
    </source>
</evidence>
<evidence type="ECO:0000259" key="8">
    <source>
        <dbReference type="PROSITE" id="PS50109"/>
    </source>
</evidence>
<keyword evidence="12" id="KW-1185">Reference proteome</keyword>
<dbReference type="InterPro" id="IPR035965">
    <property type="entry name" value="PAS-like_dom_sf"/>
</dbReference>
<evidence type="ECO:0000256" key="3">
    <source>
        <dbReference type="ARBA" id="ARBA00022553"/>
    </source>
</evidence>
<dbReference type="InterPro" id="IPR004358">
    <property type="entry name" value="Sig_transdc_His_kin-like_C"/>
</dbReference>
<dbReference type="InterPro" id="IPR013656">
    <property type="entry name" value="PAS_4"/>
</dbReference>
<dbReference type="RefSeq" id="WP_172355711.1">
    <property type="nucleotide sequence ID" value="NZ_CP053661.1"/>
</dbReference>
<dbReference type="GO" id="GO:0000155">
    <property type="term" value="F:phosphorelay sensor kinase activity"/>
    <property type="evidence" value="ECO:0007669"/>
    <property type="project" value="InterPro"/>
</dbReference>
<dbReference type="InterPro" id="IPR036097">
    <property type="entry name" value="HisK_dim/P_sf"/>
</dbReference>
<sequence>MVEPAGFGLPLPDDCFCQLFERSADAILLIDGDVFIDCNPAAIALLGCTDKAQVQSLHPALLSPAVQPDGRSSFETANEMMAIALRQGSHRFEWMHHRMNGEDLWVEVLLTAIEWQGRTILHATWRDIGDRLQLEAQRQEVEKALQRSEQRMRLALKAAQTGIWEWNIATDHLEHFSDEAKHLFGLTDDTFDGTWATCAKAIHPEDVRRIEQAIESAIAGKTAYAADYRVIWPDGSIHWLAGRGDVLWSEDGKPLTMVGTVQDITPRKEAEEARRQSEERFQAFMDHSPTAAWMVSYEGQMLYINQTYLKMFTLPTPDVVGKSLFDLYPKEVAAEFLHNVQTVIHNRRLLATIEPIPLPDGTTGDSLVYKFPMSDGSGQQVVGGIAIDITDRKRAEEAIQDYADRQTLLNQLAHQIRNSLNLDTVLETTIQAVRNLLEIDYCGFCWVLPDADTPHWEIVQEAKNDHAPSLLGEYPLRLIGDSVVQQLIQQQMVWVDDTAQCSDPVFQALLTESGVQSVVLMPLRTHSQRIGCLIGDHFQQVRPWTERECDLLQSVATQLAIAIDQAELYAQSRAQSEELQHALQERQRTQAQMVQSEKMSSLGQLVAGIAHEINNPVNFIHGNLAHARNYVQDLLELMDLYQQEYLEPTPKITQYAEEIDLEFLREDLPKLLASMRVGTERIHEIVRSLRIFSRLDEAESKPVDIHDGIDSTLMILHNRLKARSGREEIRVVKEYGSLPPVECYAGQLNQVFMNILSNAIDALEERDQQRAIADQQAEPSTIRIKTQVLPDHQVSIHIIDNGTGILPSVRQRIFDPFFTTKSVGKGTGMGMSISYQIVTEKHGGTLECFSEPGQGTEFVIQIPISQAIAELS</sequence>
<dbReference type="SMART" id="SM00086">
    <property type="entry name" value="PAC"/>
    <property type="match status" value="2"/>
</dbReference>
<feature type="coiled-coil region" evidence="7">
    <location>
        <begin position="131"/>
        <end position="158"/>
    </location>
</feature>
<dbReference type="Gene3D" id="3.30.565.10">
    <property type="entry name" value="Histidine kinase-like ATPase, C-terminal domain"/>
    <property type="match status" value="1"/>
</dbReference>
<dbReference type="Pfam" id="PF13426">
    <property type="entry name" value="PAS_9"/>
    <property type="match status" value="1"/>
</dbReference>